<reference evidence="1 2" key="1">
    <citation type="submission" date="2020-03" db="EMBL/GenBank/DDBJ databases">
        <title>Draft genome of Streptomyces sp. ventii, isolated from the Axial Seamount in the Pacific Ocean, and resequencing of the two type strains Streptomyces lonarensis strain NCL 716 and Streptomyces bohaiensis strain 11A07.</title>
        <authorList>
            <person name="Loughran R.M."/>
            <person name="Pfannmuller K.M."/>
            <person name="Wasson B.J."/>
            <person name="Deadmond M.C."/>
            <person name="Paddock B.E."/>
            <person name="Koyack M.J."/>
            <person name="Gallegos D.A."/>
            <person name="Mitchell E.A."/>
            <person name="Ushijima B."/>
            <person name="Saw J.H."/>
            <person name="Mcphail K.L."/>
            <person name="Videau P."/>
        </authorList>
    </citation>
    <scope>NUCLEOTIDE SEQUENCE [LARGE SCALE GENOMIC DNA]</scope>
    <source>
        <strain evidence="1 2">NCL716</strain>
    </source>
</reference>
<dbReference type="AlphaFoldDB" id="A0A7X6D4Q0"/>
<accession>A0A7X6D4Q0</accession>
<name>A0A7X6D4Q0_9ACTN</name>
<gene>
    <name evidence="1" type="ORF">HCN56_21860</name>
</gene>
<protein>
    <submittedName>
        <fullName evidence="1">Uncharacterized protein</fullName>
    </submittedName>
</protein>
<organism evidence="1 2">
    <name type="scientific">Streptomyces lonarensis</name>
    <dbReference type="NCBI Taxonomy" id="700599"/>
    <lineage>
        <taxon>Bacteria</taxon>
        <taxon>Bacillati</taxon>
        <taxon>Actinomycetota</taxon>
        <taxon>Actinomycetes</taxon>
        <taxon>Kitasatosporales</taxon>
        <taxon>Streptomycetaceae</taxon>
        <taxon>Streptomyces</taxon>
    </lineage>
</organism>
<comment type="caution">
    <text evidence="1">The sequence shown here is derived from an EMBL/GenBank/DDBJ whole genome shotgun (WGS) entry which is preliminary data.</text>
</comment>
<proteinExistence type="predicted"/>
<evidence type="ECO:0000313" key="2">
    <source>
        <dbReference type="Proteomes" id="UP000578686"/>
    </source>
</evidence>
<keyword evidence="2" id="KW-1185">Reference proteome</keyword>
<sequence>MAIPREPNGRPLTMYTMSLNAALDYAKKALAEGLNVEIKDMDLRDTVTYRTFQESPVLGKYWAVGVTTDDSAMGYRSKSAHQILEAVDRTTPEEYGAIHTDDLVAVCRGVYSADPTHVNPS</sequence>
<evidence type="ECO:0000313" key="1">
    <source>
        <dbReference type="EMBL" id="NJQ08152.1"/>
    </source>
</evidence>
<dbReference type="EMBL" id="JAAVJD010000251">
    <property type="protein sequence ID" value="NJQ08152.1"/>
    <property type="molecule type" value="Genomic_DNA"/>
</dbReference>
<dbReference type="RefSeq" id="WP_167973758.1">
    <property type="nucleotide sequence ID" value="NZ_BHZG01000290.1"/>
</dbReference>
<dbReference type="Proteomes" id="UP000578686">
    <property type="component" value="Unassembled WGS sequence"/>
</dbReference>